<comment type="caution">
    <text evidence="1">The sequence shown here is derived from an EMBL/GenBank/DDBJ whole genome shotgun (WGS) entry which is preliminary data.</text>
</comment>
<gene>
    <name evidence="1" type="ORF">A3D08_01185</name>
</gene>
<reference evidence="1 2" key="1">
    <citation type="journal article" date="2016" name="Nat. Commun.">
        <title>Thousands of microbial genomes shed light on interconnected biogeochemical processes in an aquifer system.</title>
        <authorList>
            <person name="Anantharaman K."/>
            <person name="Brown C.T."/>
            <person name="Hug L.A."/>
            <person name="Sharon I."/>
            <person name="Castelle C.J."/>
            <person name="Probst A.J."/>
            <person name="Thomas B.C."/>
            <person name="Singh A."/>
            <person name="Wilkins M.J."/>
            <person name="Karaoz U."/>
            <person name="Brodie E.L."/>
            <person name="Williams K.H."/>
            <person name="Hubbard S.S."/>
            <person name="Banfield J.F."/>
        </authorList>
    </citation>
    <scope>NUCLEOTIDE SEQUENCE [LARGE SCALE GENOMIC DNA]</scope>
</reference>
<evidence type="ECO:0000313" key="2">
    <source>
        <dbReference type="Proteomes" id="UP000178098"/>
    </source>
</evidence>
<sequence length="86" mass="9542">MTKVQLSLTPEEAAILIGYGDQFGYSLPKTIKFMISKATESVVRSGSLPVYDLPDSLEKRGLQALKEHRAGKTSEVKNFAEYFDSI</sequence>
<evidence type="ECO:0000313" key="1">
    <source>
        <dbReference type="EMBL" id="OGK29527.1"/>
    </source>
</evidence>
<protein>
    <submittedName>
        <fullName evidence="1">Uncharacterized protein</fullName>
    </submittedName>
</protein>
<proteinExistence type="predicted"/>
<accession>A0A1F7HDZ6</accession>
<organism evidence="1 2">
    <name type="scientific">Candidatus Roizmanbacteria bacterium RIFCSPHIGHO2_02_FULL_43_11</name>
    <dbReference type="NCBI Taxonomy" id="1802043"/>
    <lineage>
        <taxon>Bacteria</taxon>
        <taxon>Candidatus Roizmaniibacteriota</taxon>
    </lineage>
</organism>
<dbReference type="EMBL" id="MFZT01000045">
    <property type="protein sequence ID" value="OGK29527.1"/>
    <property type="molecule type" value="Genomic_DNA"/>
</dbReference>
<dbReference type="Proteomes" id="UP000178098">
    <property type="component" value="Unassembled WGS sequence"/>
</dbReference>
<name>A0A1F7HDZ6_9BACT</name>
<dbReference type="AlphaFoldDB" id="A0A1F7HDZ6"/>